<accession>A0ACC0M999</accession>
<gene>
    <name evidence="1" type="ORF">RHMOL_Rhmol09G0001400</name>
</gene>
<organism evidence="1 2">
    <name type="scientific">Rhododendron molle</name>
    <name type="common">Chinese azalea</name>
    <name type="synonym">Azalea mollis</name>
    <dbReference type="NCBI Taxonomy" id="49168"/>
    <lineage>
        <taxon>Eukaryota</taxon>
        <taxon>Viridiplantae</taxon>
        <taxon>Streptophyta</taxon>
        <taxon>Embryophyta</taxon>
        <taxon>Tracheophyta</taxon>
        <taxon>Spermatophyta</taxon>
        <taxon>Magnoliopsida</taxon>
        <taxon>eudicotyledons</taxon>
        <taxon>Gunneridae</taxon>
        <taxon>Pentapetalae</taxon>
        <taxon>asterids</taxon>
        <taxon>Ericales</taxon>
        <taxon>Ericaceae</taxon>
        <taxon>Ericoideae</taxon>
        <taxon>Rhodoreae</taxon>
        <taxon>Rhododendron</taxon>
    </lineage>
</organism>
<keyword evidence="2" id="KW-1185">Reference proteome</keyword>
<sequence length="54" mass="5982">MVKLFHCDLEATGLSCGSSFFACRSKTAYINSFLDLTMVGVLFTGFVLYSLTFQ</sequence>
<dbReference type="Proteomes" id="UP001062846">
    <property type="component" value="Chromosome 9"/>
</dbReference>
<protein>
    <submittedName>
        <fullName evidence="1">Uncharacterized protein</fullName>
    </submittedName>
</protein>
<evidence type="ECO:0000313" key="2">
    <source>
        <dbReference type="Proteomes" id="UP001062846"/>
    </source>
</evidence>
<reference evidence="1" key="1">
    <citation type="submission" date="2022-02" db="EMBL/GenBank/DDBJ databases">
        <title>Plant Genome Project.</title>
        <authorList>
            <person name="Zhang R.-G."/>
        </authorList>
    </citation>
    <scope>NUCLEOTIDE SEQUENCE</scope>
    <source>
        <strain evidence="1">AT1</strain>
    </source>
</reference>
<name>A0ACC0M999_RHOML</name>
<evidence type="ECO:0000313" key="1">
    <source>
        <dbReference type="EMBL" id="KAI8537126.1"/>
    </source>
</evidence>
<proteinExistence type="predicted"/>
<comment type="caution">
    <text evidence="1">The sequence shown here is derived from an EMBL/GenBank/DDBJ whole genome shotgun (WGS) entry which is preliminary data.</text>
</comment>
<dbReference type="EMBL" id="CM046396">
    <property type="protein sequence ID" value="KAI8537126.1"/>
    <property type="molecule type" value="Genomic_DNA"/>
</dbReference>